<feature type="region of interest" description="Disordered" evidence="1">
    <location>
        <begin position="78"/>
        <end position="105"/>
    </location>
</feature>
<organism evidence="3">
    <name type="scientific">Anopheles darlingi</name>
    <name type="common">Mosquito</name>
    <dbReference type="NCBI Taxonomy" id="43151"/>
    <lineage>
        <taxon>Eukaryota</taxon>
        <taxon>Metazoa</taxon>
        <taxon>Ecdysozoa</taxon>
        <taxon>Arthropoda</taxon>
        <taxon>Hexapoda</taxon>
        <taxon>Insecta</taxon>
        <taxon>Pterygota</taxon>
        <taxon>Neoptera</taxon>
        <taxon>Endopterygota</taxon>
        <taxon>Diptera</taxon>
        <taxon>Nematocera</taxon>
        <taxon>Culicoidea</taxon>
        <taxon>Culicidae</taxon>
        <taxon>Anophelinae</taxon>
        <taxon>Anopheles</taxon>
    </lineage>
</organism>
<dbReference type="EMBL" id="GGFL01012961">
    <property type="protein sequence ID" value="MBW77139.1"/>
    <property type="molecule type" value="Transcribed_RNA"/>
</dbReference>
<evidence type="ECO:0000313" key="3">
    <source>
        <dbReference type="EMBL" id="MBW77139.1"/>
    </source>
</evidence>
<reference evidence="3" key="1">
    <citation type="submission" date="2018-01" db="EMBL/GenBank/DDBJ databases">
        <title>An insight into the sialome of Amazonian anophelines.</title>
        <authorList>
            <person name="Ribeiro J.M."/>
            <person name="Scarpassa V."/>
            <person name="Calvo E."/>
        </authorList>
    </citation>
    <scope>NUCLEOTIDE SEQUENCE</scope>
</reference>
<feature type="chain" id="PRO_5014630363" evidence="2">
    <location>
        <begin position="24"/>
        <end position="105"/>
    </location>
</feature>
<accession>A0A2M4DI07</accession>
<feature type="compositionally biased region" description="Low complexity" evidence="1">
    <location>
        <begin position="79"/>
        <end position="90"/>
    </location>
</feature>
<feature type="signal peptide" evidence="2">
    <location>
        <begin position="1"/>
        <end position="23"/>
    </location>
</feature>
<keyword evidence="2" id="KW-0732">Signal</keyword>
<evidence type="ECO:0000256" key="2">
    <source>
        <dbReference type="SAM" id="SignalP"/>
    </source>
</evidence>
<dbReference type="AlphaFoldDB" id="A0A2M4DI07"/>
<protein>
    <submittedName>
        <fullName evidence="3">Putative secreted protein</fullName>
    </submittedName>
</protein>
<evidence type="ECO:0000256" key="1">
    <source>
        <dbReference type="SAM" id="MobiDB-lite"/>
    </source>
</evidence>
<sequence>MDDYLSPVCCCCLFAICLAEALGLPMLTRWKATRSIVHQRNAPSTQCIHPLATRTGPPCYCYCTNDCNNNQYTHLWCTSPSSSSSSSSSSLNHGATEKTRVARTT</sequence>
<proteinExistence type="predicted"/>
<name>A0A2M4DI07_ANODA</name>
<feature type="compositionally biased region" description="Basic and acidic residues" evidence="1">
    <location>
        <begin position="95"/>
        <end position="105"/>
    </location>
</feature>